<evidence type="ECO:0000256" key="9">
    <source>
        <dbReference type="HAMAP-Rule" id="MF_01463"/>
    </source>
</evidence>
<evidence type="ECO:0000256" key="4">
    <source>
        <dbReference type="ARBA" id="ARBA00022692"/>
    </source>
</evidence>
<dbReference type="EMBL" id="JBHRYA010000011">
    <property type="protein sequence ID" value="MFC3717371.1"/>
    <property type="molecule type" value="Genomic_DNA"/>
</dbReference>
<dbReference type="InterPro" id="IPR022646">
    <property type="entry name" value="SecD/SecF_CS"/>
</dbReference>
<evidence type="ECO:0000259" key="12">
    <source>
        <dbReference type="Pfam" id="PF13721"/>
    </source>
</evidence>
<feature type="coiled-coil region" evidence="10">
    <location>
        <begin position="139"/>
        <end position="170"/>
    </location>
</feature>
<evidence type="ECO:0000256" key="7">
    <source>
        <dbReference type="ARBA" id="ARBA00023010"/>
    </source>
</evidence>
<keyword evidence="7 9" id="KW-0811">Translocation</keyword>
<feature type="domain" description="SecD export protein N-terminal TM" evidence="12">
    <location>
        <begin position="3"/>
        <end position="102"/>
    </location>
</feature>
<gene>
    <name evidence="9 15" type="primary">secD</name>
    <name evidence="15" type="ORF">ACFONC_14565</name>
</gene>
<dbReference type="Gene3D" id="3.30.70.3400">
    <property type="match status" value="2"/>
</dbReference>
<evidence type="ECO:0000256" key="3">
    <source>
        <dbReference type="ARBA" id="ARBA00022475"/>
    </source>
</evidence>
<dbReference type="InterPro" id="IPR048634">
    <property type="entry name" value="SecD_SecF_C"/>
</dbReference>
<dbReference type="Pfam" id="PF22599">
    <property type="entry name" value="SecDF_P1_head"/>
    <property type="match status" value="1"/>
</dbReference>
<dbReference type="PANTHER" id="PTHR30081:SF1">
    <property type="entry name" value="PROTEIN TRANSLOCASE SUBUNIT SECD"/>
    <property type="match status" value="1"/>
</dbReference>
<dbReference type="Gene3D" id="3.30.70.260">
    <property type="match status" value="1"/>
</dbReference>
<dbReference type="Pfam" id="PF13721">
    <property type="entry name" value="SecD-TM1"/>
    <property type="match status" value="1"/>
</dbReference>
<evidence type="ECO:0000259" key="14">
    <source>
        <dbReference type="Pfam" id="PF22599"/>
    </source>
</evidence>
<evidence type="ECO:0000256" key="10">
    <source>
        <dbReference type="SAM" id="Coils"/>
    </source>
</evidence>
<evidence type="ECO:0000256" key="8">
    <source>
        <dbReference type="ARBA" id="ARBA00023136"/>
    </source>
</evidence>
<dbReference type="Pfam" id="PF02355">
    <property type="entry name" value="SecD_SecF_C"/>
    <property type="match status" value="1"/>
</dbReference>
<dbReference type="InterPro" id="IPR005791">
    <property type="entry name" value="SecD"/>
</dbReference>
<dbReference type="Proteomes" id="UP001595705">
    <property type="component" value="Unassembled WGS sequence"/>
</dbReference>
<keyword evidence="3 9" id="KW-1003">Cell membrane</keyword>
<keyword evidence="2 9" id="KW-0813">Transport</keyword>
<keyword evidence="10" id="KW-0175">Coiled coil</keyword>
<dbReference type="NCBIfam" id="TIGR00916">
    <property type="entry name" value="2A0604s01"/>
    <property type="match status" value="1"/>
</dbReference>
<dbReference type="InterPro" id="IPR048631">
    <property type="entry name" value="SecD_1st"/>
</dbReference>
<proteinExistence type="inferred from homology"/>
<evidence type="ECO:0000313" key="15">
    <source>
        <dbReference type="EMBL" id="MFC3717371.1"/>
    </source>
</evidence>
<comment type="function">
    <text evidence="9">Part of the Sec protein translocase complex. Interacts with the SecYEG preprotein conducting channel. SecDF uses the proton motive force (PMF) to complete protein translocation after the ATP-dependent function of SecA.</text>
</comment>
<comment type="subunit">
    <text evidence="9">Forms a complex with SecF. Part of the essential Sec protein translocation apparatus which comprises SecA, SecYEG and auxiliary proteins SecDF-YajC and YidC.</text>
</comment>
<organism evidence="15 16">
    <name type="scientific">Luteimonas soli</name>
    <dbReference type="NCBI Taxonomy" id="1648966"/>
    <lineage>
        <taxon>Bacteria</taxon>
        <taxon>Pseudomonadati</taxon>
        <taxon>Pseudomonadota</taxon>
        <taxon>Gammaproteobacteria</taxon>
        <taxon>Lysobacterales</taxon>
        <taxon>Lysobacteraceae</taxon>
        <taxon>Luteimonas</taxon>
    </lineage>
</organism>
<comment type="similarity">
    <text evidence="9">Belongs to the SecD/SecF family. SecD subfamily.</text>
</comment>
<feature type="transmembrane region" description="Helical" evidence="9">
    <location>
        <begin position="484"/>
        <end position="504"/>
    </location>
</feature>
<dbReference type="Gene3D" id="1.20.1640.10">
    <property type="entry name" value="Multidrug efflux transporter AcrB transmembrane domain"/>
    <property type="match status" value="1"/>
</dbReference>
<sequence>MLEFPRWKYVVILIVVLLSTLYALPNIYPQDPSVQITANRGAQIDDALRQTVESTLAKEGIATKSVAVEDGNMLVRLPGLDEQTRAADTLRPVLGENYVVALNLASTVPSWLETLRARPMLLGLDLQGGVHFLLQVDQKAALEKRLDAYAEDIRVALREARVAYESVERRGIDGTIVATLGEGADQDAAQKAILAVLPTIQLSMQGSVVTAKVPDAEVNQIVSGAIEQNVGTLRNRINEIGVAEPIIQRQGADRVVVELPGVQDTAQAKRIIGATATLEYRAVVEGNAYDAVASGSVPPDARVYYRKELGPDGKPIPVLLSKRVIATGEQLVDAKYQPDPQSGTPAVSVTLNGPGGQRMFDFTSQNVGRPMAVVYIERIQDVKEVDGEEVRSTRTTEEVINVATIQGVFGKNFQTTGLESPQFAQDLALQLRAGSLAAPMDFVEERVVGPSLGKDNVERGTKAVLYAFLFALAFFLIYYRMFGILTCVALLLNLLIVIAVMSLFNATMTLPGFAGLALSVGMSVDANVLINERIREELRAGMPAKTAIATGYDRASGTIFDSNMTALLAGVALFAFGTGPLKGFAITMIVGILASLYTAVTVSRGLATLIYARRKKLKTIAI</sequence>
<dbReference type="InterPro" id="IPR027398">
    <property type="entry name" value="SecD-TM"/>
</dbReference>
<evidence type="ECO:0000259" key="11">
    <source>
        <dbReference type="Pfam" id="PF02355"/>
    </source>
</evidence>
<dbReference type="SUPFAM" id="SSF82866">
    <property type="entry name" value="Multidrug efflux transporter AcrB transmembrane domain"/>
    <property type="match status" value="1"/>
</dbReference>
<feature type="domain" description="Protein translocase subunit SecDF P1" evidence="13">
    <location>
        <begin position="226"/>
        <end position="283"/>
    </location>
</feature>
<feature type="transmembrane region" description="Helical" evidence="9">
    <location>
        <begin position="584"/>
        <end position="612"/>
    </location>
</feature>
<comment type="caution">
    <text evidence="15">The sequence shown here is derived from an EMBL/GenBank/DDBJ whole genome shotgun (WGS) entry which is preliminary data.</text>
</comment>
<dbReference type="HAMAP" id="MF_01463_B">
    <property type="entry name" value="SecD_B"/>
    <property type="match status" value="1"/>
</dbReference>
<reference evidence="16" key="1">
    <citation type="journal article" date="2019" name="Int. J. Syst. Evol. Microbiol.">
        <title>The Global Catalogue of Microorganisms (GCM) 10K type strain sequencing project: providing services to taxonomists for standard genome sequencing and annotation.</title>
        <authorList>
            <consortium name="The Broad Institute Genomics Platform"/>
            <consortium name="The Broad Institute Genome Sequencing Center for Infectious Disease"/>
            <person name="Wu L."/>
            <person name="Ma J."/>
        </authorList>
    </citation>
    <scope>NUCLEOTIDE SEQUENCE [LARGE SCALE GENOMIC DNA]</scope>
    <source>
        <strain evidence="16">KCTC 42441</strain>
    </source>
</reference>
<evidence type="ECO:0000259" key="13">
    <source>
        <dbReference type="Pfam" id="PF21760"/>
    </source>
</evidence>
<feature type="transmembrane region" description="Helical" evidence="9">
    <location>
        <begin position="510"/>
        <end position="530"/>
    </location>
</feature>
<evidence type="ECO:0000313" key="16">
    <source>
        <dbReference type="Proteomes" id="UP001595705"/>
    </source>
</evidence>
<dbReference type="RefSeq" id="WP_386745276.1">
    <property type="nucleotide sequence ID" value="NZ_JBHRYA010000011.1"/>
</dbReference>
<keyword evidence="5 9" id="KW-0653">Protein transport</keyword>
<evidence type="ECO:0000256" key="1">
    <source>
        <dbReference type="ARBA" id="ARBA00004651"/>
    </source>
</evidence>
<dbReference type="InterPro" id="IPR055344">
    <property type="entry name" value="SecD_SecF_C_bact"/>
</dbReference>
<dbReference type="InterPro" id="IPR022813">
    <property type="entry name" value="SecD/SecF_arch_bac"/>
</dbReference>
<protein>
    <recommendedName>
        <fullName evidence="9">Protein translocase subunit SecD</fullName>
    </recommendedName>
</protein>
<keyword evidence="6 9" id="KW-1133">Transmembrane helix</keyword>
<evidence type="ECO:0000256" key="5">
    <source>
        <dbReference type="ARBA" id="ARBA00022927"/>
    </source>
</evidence>
<accession>A0ABV7XNT7</accession>
<evidence type="ECO:0000256" key="2">
    <source>
        <dbReference type="ARBA" id="ARBA00022448"/>
    </source>
</evidence>
<dbReference type="Pfam" id="PF21760">
    <property type="entry name" value="SecD_1st"/>
    <property type="match status" value="1"/>
</dbReference>
<comment type="caution">
    <text evidence="9">Lacks conserved residue(s) required for the propagation of feature annotation.</text>
</comment>
<evidence type="ECO:0000256" key="6">
    <source>
        <dbReference type="ARBA" id="ARBA00022989"/>
    </source>
</evidence>
<dbReference type="NCBIfam" id="TIGR01129">
    <property type="entry name" value="secD"/>
    <property type="match status" value="1"/>
</dbReference>
<keyword evidence="4 9" id="KW-0812">Transmembrane</keyword>
<dbReference type="Gene3D" id="3.30.1360.200">
    <property type="match status" value="1"/>
</dbReference>
<dbReference type="Pfam" id="PF07549">
    <property type="entry name" value="Sec_GG"/>
    <property type="match status" value="1"/>
</dbReference>
<name>A0ABV7XNT7_9GAMM</name>
<keyword evidence="8 9" id="KW-0472">Membrane</keyword>
<comment type="subcellular location">
    <subcellularLocation>
        <location evidence="1 9">Cell membrane</location>
        <topology evidence="1 9">Multi-pass membrane protein</topology>
    </subcellularLocation>
</comment>
<feature type="transmembrane region" description="Helical" evidence="9">
    <location>
        <begin position="463"/>
        <end position="479"/>
    </location>
</feature>
<dbReference type="InterPro" id="IPR054384">
    <property type="entry name" value="SecDF_P1_head"/>
</dbReference>
<feature type="domain" description="SecDF P1 head subdomain" evidence="14">
    <location>
        <begin position="312"/>
        <end position="438"/>
    </location>
</feature>
<keyword evidence="16" id="KW-1185">Reference proteome</keyword>
<feature type="transmembrane region" description="Helical" evidence="9">
    <location>
        <begin position="559"/>
        <end position="578"/>
    </location>
</feature>
<feature type="domain" description="Protein export membrane protein SecD/SecF C-terminal" evidence="11">
    <location>
        <begin position="442"/>
        <end position="610"/>
    </location>
</feature>
<dbReference type="PANTHER" id="PTHR30081">
    <property type="entry name" value="PROTEIN-EXPORT MEMBRANE PROTEIN SEC"/>
    <property type="match status" value="1"/>
</dbReference>